<evidence type="ECO:0000256" key="5">
    <source>
        <dbReference type="ARBA" id="ARBA00022741"/>
    </source>
</evidence>
<keyword evidence="5" id="KW-0547">Nucleotide-binding</keyword>
<evidence type="ECO:0000256" key="8">
    <source>
        <dbReference type="ARBA" id="ARBA00023065"/>
    </source>
</evidence>
<keyword evidence="6 11" id="KW-0067">ATP-binding</keyword>
<keyword evidence="2" id="KW-0813">Transport</keyword>
<gene>
    <name evidence="11" type="ORF">ACFQ22_00070</name>
</gene>
<comment type="subcellular location">
    <subcellularLocation>
        <location evidence="1">Cell membrane</location>
        <topology evidence="1">Peripheral membrane protein</topology>
    </subcellularLocation>
</comment>
<dbReference type="Pfam" id="PF00005">
    <property type="entry name" value="ABC_tran"/>
    <property type="match status" value="1"/>
</dbReference>
<keyword evidence="7" id="KW-0408">Iron</keyword>
<dbReference type="Gene3D" id="3.40.50.300">
    <property type="entry name" value="P-loop containing nucleotide triphosphate hydrolases"/>
    <property type="match status" value="1"/>
</dbReference>
<dbReference type="GO" id="GO:0005524">
    <property type="term" value="F:ATP binding"/>
    <property type="evidence" value="ECO:0007669"/>
    <property type="project" value="UniProtKB-KW"/>
</dbReference>
<dbReference type="CDD" id="cd03214">
    <property type="entry name" value="ABC_Iron-Siderophores_B12_Hemin"/>
    <property type="match status" value="1"/>
</dbReference>
<keyword evidence="9" id="KW-0472">Membrane</keyword>
<evidence type="ECO:0000259" key="10">
    <source>
        <dbReference type="PROSITE" id="PS50893"/>
    </source>
</evidence>
<keyword evidence="8" id="KW-0406">Ion transport</keyword>
<dbReference type="SUPFAM" id="SSF52540">
    <property type="entry name" value="P-loop containing nucleoside triphosphate hydrolases"/>
    <property type="match status" value="1"/>
</dbReference>
<keyword evidence="3" id="KW-1003">Cell membrane</keyword>
<evidence type="ECO:0000256" key="1">
    <source>
        <dbReference type="ARBA" id="ARBA00004202"/>
    </source>
</evidence>
<protein>
    <submittedName>
        <fullName evidence="11">ABC transporter ATP-binding protein</fullName>
    </submittedName>
</protein>
<evidence type="ECO:0000313" key="12">
    <source>
        <dbReference type="Proteomes" id="UP001597156"/>
    </source>
</evidence>
<evidence type="ECO:0000256" key="7">
    <source>
        <dbReference type="ARBA" id="ARBA00023004"/>
    </source>
</evidence>
<evidence type="ECO:0000256" key="2">
    <source>
        <dbReference type="ARBA" id="ARBA00022448"/>
    </source>
</evidence>
<dbReference type="PANTHER" id="PTHR42771">
    <property type="entry name" value="IRON(3+)-HYDROXAMATE IMPORT ATP-BINDING PROTEIN FHUC"/>
    <property type="match status" value="1"/>
</dbReference>
<evidence type="ECO:0000256" key="3">
    <source>
        <dbReference type="ARBA" id="ARBA00022475"/>
    </source>
</evidence>
<keyword evidence="12" id="KW-1185">Reference proteome</keyword>
<dbReference type="InterPro" id="IPR027417">
    <property type="entry name" value="P-loop_NTPase"/>
</dbReference>
<reference evidence="12" key="1">
    <citation type="journal article" date="2019" name="Int. J. Syst. Evol. Microbiol.">
        <title>The Global Catalogue of Microorganisms (GCM) 10K type strain sequencing project: providing services to taxonomists for standard genome sequencing and annotation.</title>
        <authorList>
            <consortium name="The Broad Institute Genomics Platform"/>
            <consortium name="The Broad Institute Genome Sequencing Center for Infectious Disease"/>
            <person name="Wu L."/>
            <person name="Ma J."/>
        </authorList>
    </citation>
    <scope>NUCLEOTIDE SEQUENCE [LARGE SCALE GENOMIC DNA]</scope>
    <source>
        <strain evidence="12">CCUG 71848</strain>
    </source>
</reference>
<evidence type="ECO:0000256" key="4">
    <source>
        <dbReference type="ARBA" id="ARBA00022496"/>
    </source>
</evidence>
<dbReference type="InterPro" id="IPR017871">
    <property type="entry name" value="ABC_transporter-like_CS"/>
</dbReference>
<dbReference type="InterPro" id="IPR003439">
    <property type="entry name" value="ABC_transporter-like_ATP-bd"/>
</dbReference>
<dbReference type="InterPro" id="IPR051535">
    <property type="entry name" value="Siderophore_ABC-ATPase"/>
</dbReference>
<dbReference type="SMART" id="SM00382">
    <property type="entry name" value="AAA"/>
    <property type="match status" value="1"/>
</dbReference>
<keyword evidence="4" id="KW-0410">Iron transport</keyword>
<dbReference type="Proteomes" id="UP001597156">
    <property type="component" value="Unassembled WGS sequence"/>
</dbReference>
<proteinExistence type="predicted"/>
<feature type="domain" description="ABC transporter" evidence="10">
    <location>
        <begin position="1"/>
        <end position="235"/>
    </location>
</feature>
<dbReference type="InterPro" id="IPR003593">
    <property type="entry name" value="AAA+_ATPase"/>
</dbReference>
<dbReference type="PANTHER" id="PTHR42771:SF4">
    <property type="entry name" value="IRON(3+)-HYDROXAMATE IMPORT ATP-BINDING PROTEIN FHUC"/>
    <property type="match status" value="1"/>
</dbReference>
<evidence type="ECO:0000256" key="9">
    <source>
        <dbReference type="ARBA" id="ARBA00023136"/>
    </source>
</evidence>
<organism evidence="11 12">
    <name type="scientific">Lentilactobacillus raoultii</name>
    <dbReference type="NCBI Taxonomy" id="1987503"/>
    <lineage>
        <taxon>Bacteria</taxon>
        <taxon>Bacillati</taxon>
        <taxon>Bacillota</taxon>
        <taxon>Bacilli</taxon>
        <taxon>Lactobacillales</taxon>
        <taxon>Lactobacillaceae</taxon>
        <taxon>Lentilactobacillus</taxon>
    </lineage>
</organism>
<sequence>MKLDNVSFSFQSAHPIIQNVSADIQPGSILSIVGPNGAGKSTLLKLMAHQLKPTSGKIKIDDRSIDQMSNLQRASEIAVVNQQNNLYEDMRVIDVVKMGRLVKHHLLSTIEDKEVLPFLEMTNVSDYAYRGMLQLSGGQRQRVWIAAALAQEPYYLLLDEPTTYLDIRYQSELMAIIRNLHQTQKITIVMILHDINQAFKISDRLLFIKNGRLIASGKPIQFYDEQLLSRVFQTSIHIVKIPGYGPYIIELPSN</sequence>
<dbReference type="EMBL" id="JBHTLH010000001">
    <property type="protein sequence ID" value="MFD1123759.1"/>
    <property type="molecule type" value="Genomic_DNA"/>
</dbReference>
<accession>A0ABW3PBX3</accession>
<name>A0ABW3PBX3_9LACO</name>
<dbReference type="PROSITE" id="PS50893">
    <property type="entry name" value="ABC_TRANSPORTER_2"/>
    <property type="match status" value="1"/>
</dbReference>
<dbReference type="PROSITE" id="PS00211">
    <property type="entry name" value="ABC_TRANSPORTER_1"/>
    <property type="match status" value="1"/>
</dbReference>
<evidence type="ECO:0000313" key="11">
    <source>
        <dbReference type="EMBL" id="MFD1123759.1"/>
    </source>
</evidence>
<comment type="caution">
    <text evidence="11">The sequence shown here is derived from an EMBL/GenBank/DDBJ whole genome shotgun (WGS) entry which is preliminary data.</text>
</comment>
<dbReference type="RefSeq" id="WP_121979416.1">
    <property type="nucleotide sequence ID" value="NZ_JBHTLH010000001.1"/>
</dbReference>
<evidence type="ECO:0000256" key="6">
    <source>
        <dbReference type="ARBA" id="ARBA00022840"/>
    </source>
</evidence>